<dbReference type="InterPro" id="IPR032567">
    <property type="entry name" value="RTL1-rel"/>
</dbReference>
<feature type="compositionally biased region" description="Acidic residues" evidence="1">
    <location>
        <begin position="1"/>
        <end position="10"/>
    </location>
</feature>
<proteinExistence type="predicted"/>
<dbReference type="SUPFAM" id="SSF56672">
    <property type="entry name" value="DNA/RNA polymerases"/>
    <property type="match status" value="1"/>
</dbReference>
<dbReference type="CDD" id="cd00303">
    <property type="entry name" value="retropepsin_like"/>
    <property type="match status" value="1"/>
</dbReference>
<protein>
    <submittedName>
        <fullName evidence="2">Uncharacterized protein</fullName>
    </submittedName>
</protein>
<name>A0A6V7QMV4_ANACO</name>
<dbReference type="PANTHER" id="PTHR15503:SF40">
    <property type="match status" value="1"/>
</dbReference>
<sequence length="299" mass="33809">MIEPLEEESTDSTNTNKESEAMGEVELEPANSSHQISLHALVGQAQLPDYRTIRLSGTVKNRRKHILIDSRSTHNFLNAAGATKLGCCAENIQALRVTVADENKLISSSICKAFKRKMQGLEFNADLLLLPLRGCDTVLGIQWLKRLGPILWDFSQLRIEFRVKGQKIVLRGSLEPNLKEGDQIATSKSAGTMWSRLDKAYSQRLQLLLEEHSNLFEEPQGLPPVRMHGHKIPLKGGTNSINVRPYRYPAYQKIEIEKLVQEMLSQGVIRPSNSPYSSQVVRVRKTLLLMLYRDHVPYL</sequence>
<gene>
    <name evidence="2" type="ORF">CB5_LOCUS27306</name>
</gene>
<accession>A0A6V7QMV4</accession>
<organism evidence="2">
    <name type="scientific">Ananas comosus var. bracteatus</name>
    <name type="common">red pineapple</name>
    <dbReference type="NCBI Taxonomy" id="296719"/>
    <lineage>
        <taxon>Eukaryota</taxon>
        <taxon>Viridiplantae</taxon>
        <taxon>Streptophyta</taxon>
        <taxon>Embryophyta</taxon>
        <taxon>Tracheophyta</taxon>
        <taxon>Spermatophyta</taxon>
        <taxon>Magnoliopsida</taxon>
        <taxon>Liliopsida</taxon>
        <taxon>Poales</taxon>
        <taxon>Bromeliaceae</taxon>
        <taxon>Bromelioideae</taxon>
        <taxon>Ananas</taxon>
    </lineage>
</organism>
<dbReference type="InterPro" id="IPR043502">
    <property type="entry name" value="DNA/RNA_pol_sf"/>
</dbReference>
<evidence type="ECO:0000313" key="2">
    <source>
        <dbReference type="EMBL" id="CAD1844095.1"/>
    </source>
</evidence>
<dbReference type="Pfam" id="PF08284">
    <property type="entry name" value="RVP_2"/>
    <property type="match status" value="1"/>
</dbReference>
<dbReference type="EMBL" id="LR862137">
    <property type="protein sequence ID" value="CAD1844095.1"/>
    <property type="molecule type" value="Genomic_DNA"/>
</dbReference>
<feature type="region of interest" description="Disordered" evidence="1">
    <location>
        <begin position="1"/>
        <end position="29"/>
    </location>
</feature>
<reference evidence="2" key="1">
    <citation type="submission" date="2020-07" db="EMBL/GenBank/DDBJ databases">
        <authorList>
            <person name="Lin J."/>
        </authorList>
    </citation>
    <scope>NUCLEOTIDE SEQUENCE</scope>
</reference>
<evidence type="ECO:0000256" key="1">
    <source>
        <dbReference type="SAM" id="MobiDB-lite"/>
    </source>
</evidence>
<dbReference type="Gene3D" id="2.40.70.10">
    <property type="entry name" value="Acid Proteases"/>
    <property type="match status" value="1"/>
</dbReference>
<dbReference type="PANTHER" id="PTHR15503">
    <property type="entry name" value="LDOC1 RELATED"/>
    <property type="match status" value="1"/>
</dbReference>
<dbReference type="Gene3D" id="3.10.10.10">
    <property type="entry name" value="HIV Type 1 Reverse Transcriptase, subunit A, domain 1"/>
    <property type="match status" value="1"/>
</dbReference>
<dbReference type="InterPro" id="IPR021109">
    <property type="entry name" value="Peptidase_aspartic_dom_sf"/>
</dbReference>
<dbReference type="AlphaFoldDB" id="A0A6V7QMV4"/>